<evidence type="ECO:0000256" key="7">
    <source>
        <dbReference type="ARBA" id="ARBA00047848"/>
    </source>
</evidence>
<dbReference type="AlphaFoldDB" id="A0A0D2JBD7"/>
<dbReference type="PROSITE" id="PS51171">
    <property type="entry name" value="PREPHENATE_DEHYDR_3"/>
    <property type="match status" value="1"/>
</dbReference>
<feature type="domain" description="Prephenate dehydratase" evidence="8">
    <location>
        <begin position="5"/>
        <end position="186"/>
    </location>
</feature>
<keyword evidence="4" id="KW-0057">Aromatic amino acid biosynthesis</keyword>
<proteinExistence type="predicted"/>
<name>A0A0D2JBD7_9BACT</name>
<reference evidence="9 10" key="1">
    <citation type="submission" date="2013-11" db="EMBL/GenBank/DDBJ databases">
        <title>Metagenomic analysis of a methanogenic consortium involved in long chain n-alkane degradation.</title>
        <authorList>
            <person name="Davidova I.A."/>
            <person name="Callaghan A.V."/>
            <person name="Wawrik B."/>
            <person name="Pruitt S."/>
            <person name="Marks C."/>
            <person name="Duncan K.E."/>
            <person name="Suflita J.M."/>
        </authorList>
    </citation>
    <scope>NUCLEOTIDE SEQUENCE [LARGE SCALE GENOMIC DNA]</scope>
    <source>
        <strain evidence="9 10">SPR</strain>
    </source>
</reference>
<dbReference type="RefSeq" id="WP_052515222.1">
    <property type="nucleotide sequence ID" value="NZ_AZAC01000019.1"/>
</dbReference>
<evidence type="ECO:0000313" key="10">
    <source>
        <dbReference type="Proteomes" id="UP000032233"/>
    </source>
</evidence>
<dbReference type="GO" id="GO:0005737">
    <property type="term" value="C:cytoplasm"/>
    <property type="evidence" value="ECO:0007669"/>
    <property type="project" value="TreeGrafter"/>
</dbReference>
<dbReference type="EMBL" id="AZAC01000019">
    <property type="protein sequence ID" value="KIX13021.1"/>
    <property type="molecule type" value="Genomic_DNA"/>
</dbReference>
<dbReference type="PANTHER" id="PTHR21022">
    <property type="entry name" value="PREPHENATE DEHYDRATASE P PROTEIN"/>
    <property type="match status" value="1"/>
</dbReference>
<dbReference type="EC" id="4.2.1.51" evidence="2"/>
<comment type="pathway">
    <text evidence="1">Amino-acid biosynthesis; L-phenylalanine biosynthesis; phenylpyruvate from prephenate: step 1/1.</text>
</comment>
<dbReference type="PANTHER" id="PTHR21022:SF19">
    <property type="entry name" value="PREPHENATE DEHYDRATASE-RELATED"/>
    <property type="match status" value="1"/>
</dbReference>
<dbReference type="InterPro" id="IPR001086">
    <property type="entry name" value="Preph_deHydtase"/>
</dbReference>
<comment type="catalytic activity">
    <reaction evidence="7">
        <text>prephenate + H(+) = 3-phenylpyruvate + CO2 + H2O</text>
        <dbReference type="Rhea" id="RHEA:21648"/>
        <dbReference type="ChEBI" id="CHEBI:15377"/>
        <dbReference type="ChEBI" id="CHEBI:15378"/>
        <dbReference type="ChEBI" id="CHEBI:16526"/>
        <dbReference type="ChEBI" id="CHEBI:18005"/>
        <dbReference type="ChEBI" id="CHEBI:29934"/>
        <dbReference type="EC" id="4.2.1.51"/>
    </reaction>
</comment>
<evidence type="ECO:0000259" key="8">
    <source>
        <dbReference type="PROSITE" id="PS51171"/>
    </source>
</evidence>
<dbReference type="OrthoDB" id="9802281at2"/>
<organism evidence="9 10">
    <name type="scientific">Dethiosulfatarculus sandiegensis</name>
    <dbReference type="NCBI Taxonomy" id="1429043"/>
    <lineage>
        <taxon>Bacteria</taxon>
        <taxon>Pseudomonadati</taxon>
        <taxon>Thermodesulfobacteriota</taxon>
        <taxon>Desulfarculia</taxon>
        <taxon>Desulfarculales</taxon>
        <taxon>Desulfarculaceae</taxon>
        <taxon>Dethiosulfatarculus</taxon>
    </lineage>
</organism>
<keyword evidence="5" id="KW-0584">Phenylalanine biosynthesis</keyword>
<evidence type="ECO:0000256" key="4">
    <source>
        <dbReference type="ARBA" id="ARBA00023141"/>
    </source>
</evidence>
<keyword evidence="10" id="KW-1185">Reference proteome</keyword>
<dbReference type="SUPFAM" id="SSF53850">
    <property type="entry name" value="Periplasmic binding protein-like II"/>
    <property type="match status" value="1"/>
</dbReference>
<keyword evidence="6" id="KW-0456">Lyase</keyword>
<accession>A0A0D2JBD7</accession>
<sequence>MSEFVSAYLGPRGSFSSLAAKEYFSTTFPNHSLVPLNLDALFSAYETREAENILLPLSTSLAGLVGRHFERLIGLSQVKVIAEYNRLIYYALLASPGVAASDLKIIYSHPVAFQETRNYLKENFAHLDLKETSSTAEAARLIKAGECKDAACLAPGEAAGIYGLKVLADEIEKGPHNLTRFVVLGRRTPLPSGRDKTTLLAEIKDRNLAFTLAFLVKSDISILNIFEHPTGQGIDSHYYVFEVSGHAEEEPLRGFLKRRPGFRNLGSYKVAGLSG</sequence>
<dbReference type="Pfam" id="PF00800">
    <property type="entry name" value="PDT"/>
    <property type="match status" value="1"/>
</dbReference>
<evidence type="ECO:0000256" key="1">
    <source>
        <dbReference type="ARBA" id="ARBA00004741"/>
    </source>
</evidence>
<evidence type="ECO:0000256" key="2">
    <source>
        <dbReference type="ARBA" id="ARBA00013147"/>
    </source>
</evidence>
<protein>
    <recommendedName>
        <fullName evidence="2">prephenate dehydratase</fullName>
        <ecNumber evidence="2">4.2.1.51</ecNumber>
    </recommendedName>
</protein>
<dbReference type="UniPathway" id="UPA00121">
    <property type="reaction ID" value="UER00345"/>
</dbReference>
<evidence type="ECO:0000256" key="6">
    <source>
        <dbReference type="ARBA" id="ARBA00023239"/>
    </source>
</evidence>
<comment type="caution">
    <text evidence="9">The sequence shown here is derived from an EMBL/GenBank/DDBJ whole genome shotgun (WGS) entry which is preliminary data.</text>
</comment>
<dbReference type="Proteomes" id="UP000032233">
    <property type="component" value="Unassembled WGS sequence"/>
</dbReference>
<gene>
    <name evidence="9" type="ORF">X474_15770</name>
</gene>
<dbReference type="GO" id="GO:0009094">
    <property type="term" value="P:L-phenylalanine biosynthetic process"/>
    <property type="evidence" value="ECO:0007669"/>
    <property type="project" value="UniProtKB-UniPathway"/>
</dbReference>
<dbReference type="GO" id="GO:0004664">
    <property type="term" value="F:prephenate dehydratase activity"/>
    <property type="evidence" value="ECO:0007669"/>
    <property type="project" value="UniProtKB-EC"/>
</dbReference>
<evidence type="ECO:0000256" key="3">
    <source>
        <dbReference type="ARBA" id="ARBA00022605"/>
    </source>
</evidence>
<evidence type="ECO:0000313" key="9">
    <source>
        <dbReference type="EMBL" id="KIX13021.1"/>
    </source>
</evidence>
<dbReference type="Gene3D" id="3.40.190.10">
    <property type="entry name" value="Periplasmic binding protein-like II"/>
    <property type="match status" value="2"/>
</dbReference>
<dbReference type="STRING" id="1429043.X474_15770"/>
<dbReference type="InParanoid" id="A0A0D2JBD7"/>
<keyword evidence="3" id="KW-0028">Amino-acid biosynthesis</keyword>
<evidence type="ECO:0000256" key="5">
    <source>
        <dbReference type="ARBA" id="ARBA00023222"/>
    </source>
</evidence>